<keyword evidence="4 5" id="KW-0520">NAD</keyword>
<dbReference type="SUPFAM" id="SSF51735">
    <property type="entry name" value="NAD(P)-binding Rossmann-fold domains"/>
    <property type="match status" value="1"/>
</dbReference>
<accession>A0A5E4RRY5</accession>
<dbReference type="NCBIfam" id="TIGR00936">
    <property type="entry name" value="ahcY"/>
    <property type="match status" value="1"/>
</dbReference>
<evidence type="ECO:0000256" key="9">
    <source>
        <dbReference type="RuleBase" id="RU004166"/>
    </source>
</evidence>
<dbReference type="PROSITE" id="PS00738">
    <property type="entry name" value="ADOHCYASE_1"/>
    <property type="match status" value="1"/>
</dbReference>
<dbReference type="GO" id="GO:0004013">
    <property type="term" value="F:adenosylhomocysteinase activity"/>
    <property type="evidence" value="ECO:0007669"/>
    <property type="project" value="UniProtKB-UniRule"/>
</dbReference>
<dbReference type="PIRSF" id="PIRSF001109">
    <property type="entry name" value="Ad_hcy_hydrolase"/>
    <property type="match status" value="1"/>
</dbReference>
<dbReference type="FunFam" id="3.40.50.720:FF:000004">
    <property type="entry name" value="Adenosylhomocysteinase"/>
    <property type="match status" value="1"/>
</dbReference>
<protein>
    <recommendedName>
        <fullName evidence="5">Adenosylhomocysteinase</fullName>
        <ecNumber evidence="5">3.13.2.1</ecNumber>
    </recommendedName>
    <alternativeName>
        <fullName evidence="5">S-adenosyl-L-homocysteine hydrolase</fullName>
        <shortName evidence="5">AdoHcyase</shortName>
    </alternativeName>
</protein>
<dbReference type="Pfam" id="PF05221">
    <property type="entry name" value="AdoHcyase"/>
    <property type="match status" value="1"/>
</dbReference>
<dbReference type="GO" id="GO:0006730">
    <property type="term" value="P:one-carbon metabolic process"/>
    <property type="evidence" value="ECO:0007669"/>
    <property type="project" value="UniProtKB-UniRule"/>
</dbReference>
<proteinExistence type="inferred from homology"/>
<dbReference type="PROSITE" id="PS00739">
    <property type="entry name" value="ADOHCYASE_2"/>
    <property type="match status" value="1"/>
</dbReference>
<dbReference type="SMART" id="SM00996">
    <property type="entry name" value="AdoHcyase"/>
    <property type="match status" value="1"/>
</dbReference>
<gene>
    <name evidence="5" type="primary">ahcY</name>
    <name evidence="11" type="ORF">PCE31107_00349</name>
</gene>
<evidence type="ECO:0000256" key="7">
    <source>
        <dbReference type="PIRSR" id="PIRSR001109-2"/>
    </source>
</evidence>
<feature type="binding site" evidence="5 7">
    <location>
        <position position="385"/>
    </location>
    <ligand>
        <name>NAD(+)</name>
        <dbReference type="ChEBI" id="CHEBI:57540"/>
    </ligand>
</feature>
<evidence type="ECO:0000256" key="8">
    <source>
        <dbReference type="RuleBase" id="RU000548"/>
    </source>
</evidence>
<feature type="binding site" evidence="7">
    <location>
        <position position="392"/>
    </location>
    <ligand>
        <name>NAD(+)</name>
        <dbReference type="ChEBI" id="CHEBI:57540"/>
    </ligand>
</feature>
<comment type="cofactor">
    <cofactor evidence="5 7 8">
        <name>NAD(+)</name>
        <dbReference type="ChEBI" id="CHEBI:57540"/>
    </cofactor>
    <text evidence="5 7 8">Binds 1 NAD(+) per subunit.</text>
</comment>
<feature type="binding site" evidence="5 6">
    <location>
        <position position="62"/>
    </location>
    <ligand>
        <name>substrate</name>
    </ligand>
</feature>
<comment type="subcellular location">
    <subcellularLocation>
        <location evidence="5">Cytoplasm</location>
    </subcellularLocation>
</comment>
<dbReference type="InterPro" id="IPR000043">
    <property type="entry name" value="Adenosylhomocysteinase-like"/>
</dbReference>
<keyword evidence="2 5" id="KW-0554">One-carbon metabolism</keyword>
<comment type="catalytic activity">
    <reaction evidence="5 8">
        <text>S-adenosyl-L-homocysteine + H2O = L-homocysteine + adenosine</text>
        <dbReference type="Rhea" id="RHEA:21708"/>
        <dbReference type="ChEBI" id="CHEBI:15377"/>
        <dbReference type="ChEBI" id="CHEBI:16335"/>
        <dbReference type="ChEBI" id="CHEBI:57856"/>
        <dbReference type="ChEBI" id="CHEBI:58199"/>
        <dbReference type="EC" id="3.13.2.1"/>
    </reaction>
</comment>
<sequence>MNAVVDSKFSDFHVADIKLADWGRKELTIAESEMPGLVATRAEFKASQPLKGARIAGSLHMTIQTGVLIETLTALGAEVRWASCNIFSTQDHAAAAIAAAGIPVFAFKGESLDEYWEYSHRIFEWPNGEFANMILDDGGDATLLLILGSKAEKDLSVVGNPTNEEEVALYASIKRHIAIDPQWYSKRLAQIQGVTEETTTGVHRLYQMEKDGTLPFPAINVNDSVTKSKFDNLYGCRESLVDGIKRATDVMIAGKIALVAGYGDVGKGCAQSLRGLGATVWVTEIDPICALQAAMEGYRVVTMEYAADKADIFVTATGNFHVIDHDHMAAMKHQAIVCNIGHFDSEINVASTRKYEWENIKPQVDHIIFPDGKRIILLAEGRLVNLGCATGHPSFVMSNSFTNQTLAQIELFVHGDKYKNSVYVLPKHLDEKVARLHLGRIGAELTVLTDDQANYISVDKNGPFKPAHYRY</sequence>
<dbReference type="UniPathway" id="UPA00314">
    <property type="reaction ID" value="UER00076"/>
</dbReference>
<feature type="binding site" evidence="5 6">
    <location>
        <position position="231"/>
    </location>
    <ligand>
        <name>substrate</name>
    </ligand>
</feature>
<feature type="binding site" evidence="5 7">
    <location>
        <position position="284"/>
    </location>
    <ligand>
        <name>NAD(+)</name>
        <dbReference type="ChEBI" id="CHEBI:57540"/>
    </ligand>
</feature>
<feature type="binding site" evidence="5">
    <location>
        <position position="319"/>
    </location>
    <ligand>
        <name>NAD(+)</name>
        <dbReference type="ChEBI" id="CHEBI:57540"/>
    </ligand>
</feature>
<evidence type="ECO:0000313" key="12">
    <source>
        <dbReference type="Proteomes" id="UP000396788"/>
    </source>
</evidence>
<dbReference type="EC" id="3.13.2.1" evidence="5"/>
<feature type="binding site" evidence="7">
    <location>
        <begin position="263"/>
        <end position="268"/>
    </location>
    <ligand>
        <name>NAD(+)</name>
        <dbReference type="ChEBI" id="CHEBI:57540"/>
    </ligand>
</feature>
<dbReference type="InterPro" id="IPR036291">
    <property type="entry name" value="NAD(P)-bd_dom_sf"/>
</dbReference>
<dbReference type="Gene3D" id="3.40.50.1480">
    <property type="entry name" value="Adenosylhomocysteinase-like"/>
    <property type="match status" value="1"/>
</dbReference>
<evidence type="ECO:0000259" key="10">
    <source>
        <dbReference type="SMART" id="SM00997"/>
    </source>
</evidence>
<dbReference type="EMBL" id="CABPRY010000001">
    <property type="protein sequence ID" value="VVD65793.1"/>
    <property type="molecule type" value="Genomic_DNA"/>
</dbReference>
<comment type="similarity">
    <text evidence="1 5 9">Belongs to the adenosylhomocysteinase family.</text>
</comment>
<dbReference type="InterPro" id="IPR042172">
    <property type="entry name" value="Adenosylhomocyst_ase-like_sf"/>
</dbReference>
<feature type="domain" description="S-adenosyl-L-homocysteine hydrolase NAD binding" evidence="10">
    <location>
        <begin position="232"/>
        <end position="391"/>
    </location>
</feature>
<evidence type="ECO:0000256" key="3">
    <source>
        <dbReference type="ARBA" id="ARBA00022801"/>
    </source>
</evidence>
<dbReference type="HAMAP" id="MF_00563">
    <property type="entry name" value="AdoHcyase"/>
    <property type="match status" value="1"/>
</dbReference>
<dbReference type="NCBIfam" id="NF004005">
    <property type="entry name" value="PRK05476.2-3"/>
    <property type="match status" value="1"/>
</dbReference>
<dbReference type="GO" id="GO:0005829">
    <property type="term" value="C:cytosol"/>
    <property type="evidence" value="ECO:0007669"/>
    <property type="project" value="TreeGrafter"/>
</dbReference>
<name>A0A5E4RRY5_9BURK</name>
<organism evidence="11 12">
    <name type="scientific">Pandoraea cepalis</name>
    <dbReference type="NCBI Taxonomy" id="2508294"/>
    <lineage>
        <taxon>Bacteria</taxon>
        <taxon>Pseudomonadati</taxon>
        <taxon>Pseudomonadota</taxon>
        <taxon>Betaproteobacteria</taxon>
        <taxon>Burkholderiales</taxon>
        <taxon>Burkholderiaceae</taxon>
        <taxon>Pandoraea</taxon>
    </lineage>
</organism>
<dbReference type="SMART" id="SM00997">
    <property type="entry name" value="AdoHcyase_NAD"/>
    <property type="match status" value="1"/>
</dbReference>
<dbReference type="SUPFAM" id="SSF52283">
    <property type="entry name" value="Formate/glycerate dehydrogenase catalytic domain-like"/>
    <property type="match status" value="1"/>
</dbReference>
<dbReference type="RefSeq" id="WP_130024579.1">
    <property type="nucleotide sequence ID" value="NZ_CABPRY010000001.1"/>
</dbReference>
<feature type="binding site" evidence="5">
    <location>
        <begin position="261"/>
        <end position="266"/>
    </location>
    <ligand>
        <name>NAD(+)</name>
        <dbReference type="ChEBI" id="CHEBI:57540"/>
    </ligand>
</feature>
<comment type="pathway">
    <text evidence="5 8">Amino-acid biosynthesis; L-homocysteine biosynthesis; L-homocysteine from S-adenosyl-L-homocysteine: step 1/1.</text>
</comment>
<feature type="binding site" evidence="5 7">
    <location>
        <begin position="340"/>
        <end position="342"/>
    </location>
    <ligand>
        <name>NAD(+)</name>
        <dbReference type="ChEBI" id="CHEBI:57540"/>
    </ligand>
</feature>
<dbReference type="InterPro" id="IPR020082">
    <property type="entry name" value="S-Ado-L-homoCys_hydrolase_CS"/>
</dbReference>
<keyword evidence="3 5" id="KW-0378">Hydrolase</keyword>
<keyword evidence="5" id="KW-0963">Cytoplasm</keyword>
<reference evidence="11 12" key="1">
    <citation type="submission" date="2019-08" db="EMBL/GenBank/DDBJ databases">
        <authorList>
            <person name="Peeters C."/>
        </authorList>
    </citation>
    <scope>NUCLEOTIDE SEQUENCE [LARGE SCALE GENOMIC DNA]</scope>
    <source>
        <strain evidence="11 12">LMG 31107</strain>
    </source>
</reference>
<feature type="binding site" evidence="5">
    <location>
        <position position="232"/>
    </location>
    <ligand>
        <name>NAD(+)</name>
        <dbReference type="ChEBI" id="CHEBI:57540"/>
    </ligand>
</feature>
<evidence type="ECO:0000313" key="11">
    <source>
        <dbReference type="EMBL" id="VVD65793.1"/>
    </source>
</evidence>
<comment type="function">
    <text evidence="5">May play a key role in the regulation of the intracellular concentration of adenosylhomocysteine.</text>
</comment>
<dbReference type="Gene3D" id="3.40.50.720">
    <property type="entry name" value="NAD(P)-binding Rossmann-like Domain"/>
    <property type="match status" value="1"/>
</dbReference>
<feature type="binding site" evidence="5 6">
    <location>
        <position position="137"/>
    </location>
    <ligand>
        <name>substrate</name>
    </ligand>
</feature>
<dbReference type="GO" id="GO:0071269">
    <property type="term" value="P:L-homocysteine biosynthetic process"/>
    <property type="evidence" value="ECO:0007669"/>
    <property type="project" value="UniProtKB-UniRule"/>
</dbReference>
<evidence type="ECO:0000256" key="2">
    <source>
        <dbReference type="ARBA" id="ARBA00022563"/>
    </source>
</evidence>
<dbReference type="PANTHER" id="PTHR23420">
    <property type="entry name" value="ADENOSYLHOMOCYSTEINASE"/>
    <property type="match status" value="1"/>
</dbReference>
<dbReference type="InterPro" id="IPR015878">
    <property type="entry name" value="Ado_hCys_hydrolase_NAD-bd"/>
</dbReference>
<dbReference type="PANTHER" id="PTHR23420:SF0">
    <property type="entry name" value="ADENOSYLHOMOCYSTEINASE"/>
    <property type="match status" value="1"/>
</dbReference>
<dbReference type="Pfam" id="PF00670">
    <property type="entry name" value="AdoHcyase_NAD"/>
    <property type="match status" value="1"/>
</dbReference>
<evidence type="ECO:0000256" key="4">
    <source>
        <dbReference type="ARBA" id="ARBA00023027"/>
    </source>
</evidence>
<feature type="binding site" evidence="5 7">
    <location>
        <begin position="198"/>
        <end position="200"/>
    </location>
    <ligand>
        <name>NAD(+)</name>
        <dbReference type="ChEBI" id="CHEBI:57540"/>
    </ligand>
</feature>
<dbReference type="AlphaFoldDB" id="A0A5E4RRY5"/>
<feature type="binding site" evidence="5 6">
    <location>
        <position position="227"/>
    </location>
    <ligand>
        <name>substrate</name>
    </ligand>
</feature>
<dbReference type="Proteomes" id="UP000396788">
    <property type="component" value="Unassembled WGS sequence"/>
</dbReference>
<evidence type="ECO:0000256" key="5">
    <source>
        <dbReference type="HAMAP-Rule" id="MF_00563"/>
    </source>
</evidence>
<evidence type="ECO:0000256" key="1">
    <source>
        <dbReference type="ARBA" id="ARBA00007122"/>
    </source>
</evidence>
<dbReference type="GO" id="GO:0033353">
    <property type="term" value="P:S-adenosylmethionine cycle"/>
    <property type="evidence" value="ECO:0007669"/>
    <property type="project" value="TreeGrafter"/>
</dbReference>
<feature type="binding site" evidence="5 6">
    <location>
        <position position="197"/>
    </location>
    <ligand>
        <name>substrate</name>
    </ligand>
</feature>
<evidence type="ECO:0000256" key="6">
    <source>
        <dbReference type="PIRSR" id="PIRSR001109-1"/>
    </source>
</evidence>
<dbReference type="CDD" id="cd00401">
    <property type="entry name" value="SAHH"/>
    <property type="match status" value="1"/>
</dbReference>